<dbReference type="InterPro" id="IPR017703">
    <property type="entry name" value="YgfZ/GCV_T_CS"/>
</dbReference>
<dbReference type="KEGG" id="snan:I6N98_05705"/>
<sequence length="357" mass="38762">MSSFSDYLAKHHPGSHSDNSGFWYPGASTQGGATLTYLGQYDFLSLQGPDSRTFLQGQTTCDWRQLGIQQASWGSYCNIKGRMMASFIGGFLADDHILLRMRRDIAADTRDTLAKYIVFSKAEIDYQPGRWLALGLSGSDARSLLASLGLAEPGAYMAQSISSSAAQSAPGHALAVQLDQAGERFEIWLDADAAESAWQTLSDRTTLCSGEDWQRDNIRAGLADICAATRDEFLPQMLHYQLIGGLSFKKGCYTGQEVVARMHYRGSLKRRLYRGQYSGEVQVAEGERLFAEGSQSVGQIVHRAHGPEGTEVLVALTKTSAKAPDTLRSEGGVSGLELQPLPYALPEDDGDAAEDSA</sequence>
<dbReference type="AlphaFoldDB" id="A0A7T4R2X1"/>
<dbReference type="RefSeq" id="WP_198570834.1">
    <property type="nucleotide sequence ID" value="NZ_CP066167.1"/>
</dbReference>
<gene>
    <name evidence="3" type="ORF">I6N98_05705</name>
</gene>
<dbReference type="InterPro" id="IPR006222">
    <property type="entry name" value="GCVT_N"/>
</dbReference>
<name>A0A7T4R2X1_9GAMM</name>
<dbReference type="Pfam" id="PF01571">
    <property type="entry name" value="GCV_T"/>
    <property type="match status" value="1"/>
</dbReference>
<dbReference type="GO" id="GO:0016226">
    <property type="term" value="P:iron-sulfur cluster assembly"/>
    <property type="evidence" value="ECO:0007669"/>
    <property type="project" value="TreeGrafter"/>
</dbReference>
<dbReference type="NCBIfam" id="TIGR03317">
    <property type="entry name" value="ygfZ_signature"/>
    <property type="match status" value="1"/>
</dbReference>
<dbReference type="Gene3D" id="2.40.30.160">
    <property type="match status" value="1"/>
</dbReference>
<feature type="compositionally biased region" description="Acidic residues" evidence="1">
    <location>
        <begin position="346"/>
        <end position="357"/>
    </location>
</feature>
<evidence type="ECO:0000313" key="3">
    <source>
        <dbReference type="EMBL" id="QQD19349.1"/>
    </source>
</evidence>
<feature type="region of interest" description="Disordered" evidence="1">
    <location>
        <begin position="323"/>
        <end position="357"/>
    </location>
</feature>
<dbReference type="Gene3D" id="3.30.70.1400">
    <property type="entry name" value="Aminomethyltransferase beta-barrel domains"/>
    <property type="match status" value="1"/>
</dbReference>
<dbReference type="Gene3D" id="3.30.70.1630">
    <property type="match status" value="1"/>
</dbReference>
<dbReference type="InterPro" id="IPR045179">
    <property type="entry name" value="YgfZ/GcvT"/>
</dbReference>
<feature type="domain" description="GCVT N-terminal" evidence="2">
    <location>
        <begin position="44"/>
        <end position="203"/>
    </location>
</feature>
<protein>
    <submittedName>
        <fullName evidence="3">Folate-binding protein YgfZ</fullName>
    </submittedName>
</protein>
<accession>A0A7T4R2X1</accession>
<dbReference type="PANTHER" id="PTHR22602:SF0">
    <property type="entry name" value="TRANSFERASE CAF17, MITOCHONDRIAL-RELATED"/>
    <property type="match status" value="1"/>
</dbReference>
<reference evidence="3 4" key="1">
    <citation type="submission" date="2020-12" db="EMBL/GenBank/DDBJ databases">
        <authorList>
            <person name="Shan Y."/>
        </authorList>
    </citation>
    <scope>NUCLEOTIDE SEQUENCE [LARGE SCALE GENOMIC DNA]</scope>
    <source>
        <strain evidence="4">csc3.9</strain>
    </source>
</reference>
<dbReference type="SUPFAM" id="SSF103025">
    <property type="entry name" value="Folate-binding domain"/>
    <property type="match status" value="1"/>
</dbReference>
<dbReference type="Proteomes" id="UP000596063">
    <property type="component" value="Chromosome"/>
</dbReference>
<dbReference type="PANTHER" id="PTHR22602">
    <property type="entry name" value="TRANSFERASE CAF17, MITOCHONDRIAL-RELATED"/>
    <property type="match status" value="1"/>
</dbReference>
<organism evidence="3 4">
    <name type="scientific">Spongiibacter nanhainus</name>
    <dbReference type="NCBI Taxonomy" id="2794344"/>
    <lineage>
        <taxon>Bacteria</taxon>
        <taxon>Pseudomonadati</taxon>
        <taxon>Pseudomonadota</taxon>
        <taxon>Gammaproteobacteria</taxon>
        <taxon>Cellvibrionales</taxon>
        <taxon>Spongiibacteraceae</taxon>
        <taxon>Spongiibacter</taxon>
    </lineage>
</organism>
<evidence type="ECO:0000313" key="4">
    <source>
        <dbReference type="Proteomes" id="UP000596063"/>
    </source>
</evidence>
<evidence type="ECO:0000256" key="1">
    <source>
        <dbReference type="SAM" id="MobiDB-lite"/>
    </source>
</evidence>
<evidence type="ECO:0000259" key="2">
    <source>
        <dbReference type="Pfam" id="PF01571"/>
    </source>
</evidence>
<keyword evidence="4" id="KW-1185">Reference proteome</keyword>
<dbReference type="EMBL" id="CP066167">
    <property type="protein sequence ID" value="QQD19349.1"/>
    <property type="molecule type" value="Genomic_DNA"/>
</dbReference>
<proteinExistence type="predicted"/>